<proteinExistence type="predicted"/>
<organism evidence="2 3">
    <name type="scientific">Pseudonocardia aurantiaca</name>
    <dbReference type="NCBI Taxonomy" id="75290"/>
    <lineage>
        <taxon>Bacteria</taxon>
        <taxon>Bacillati</taxon>
        <taxon>Actinomycetota</taxon>
        <taxon>Actinomycetes</taxon>
        <taxon>Pseudonocardiales</taxon>
        <taxon>Pseudonocardiaceae</taxon>
        <taxon>Pseudonocardia</taxon>
    </lineage>
</organism>
<gene>
    <name evidence="2" type="ORF">ACFSCY_14000</name>
</gene>
<dbReference type="Proteomes" id="UP001597145">
    <property type="component" value="Unassembled WGS sequence"/>
</dbReference>
<comment type="caution">
    <text evidence="2">The sequence shown here is derived from an EMBL/GenBank/DDBJ whole genome shotgun (WGS) entry which is preliminary data.</text>
</comment>
<keyword evidence="1" id="KW-1133">Transmembrane helix</keyword>
<accession>A0ABW4FIX3</accession>
<keyword evidence="1" id="KW-0812">Transmembrane</keyword>
<keyword evidence="1" id="KW-0472">Membrane</keyword>
<dbReference type="RefSeq" id="WP_343987966.1">
    <property type="nucleotide sequence ID" value="NZ_BAAAJG010000029.1"/>
</dbReference>
<sequence>MRVHGGVRPPLTGGPFDPVALSHAAGVSAWLSWVVNLLVVEYWLHRTRNRRRVQTTAAPALAGS</sequence>
<keyword evidence="3" id="KW-1185">Reference proteome</keyword>
<dbReference type="EMBL" id="JBHUCP010000008">
    <property type="protein sequence ID" value="MFD1530558.1"/>
    <property type="molecule type" value="Genomic_DNA"/>
</dbReference>
<reference evidence="3" key="1">
    <citation type="journal article" date="2019" name="Int. J. Syst. Evol. Microbiol.">
        <title>The Global Catalogue of Microorganisms (GCM) 10K type strain sequencing project: providing services to taxonomists for standard genome sequencing and annotation.</title>
        <authorList>
            <consortium name="The Broad Institute Genomics Platform"/>
            <consortium name="The Broad Institute Genome Sequencing Center for Infectious Disease"/>
            <person name="Wu L."/>
            <person name="Ma J."/>
        </authorList>
    </citation>
    <scope>NUCLEOTIDE SEQUENCE [LARGE SCALE GENOMIC DNA]</scope>
    <source>
        <strain evidence="3">JCM 12165</strain>
    </source>
</reference>
<evidence type="ECO:0000256" key="1">
    <source>
        <dbReference type="SAM" id="Phobius"/>
    </source>
</evidence>
<protein>
    <submittedName>
        <fullName evidence="2">Uncharacterized protein</fullName>
    </submittedName>
</protein>
<evidence type="ECO:0000313" key="2">
    <source>
        <dbReference type="EMBL" id="MFD1530558.1"/>
    </source>
</evidence>
<name>A0ABW4FIX3_9PSEU</name>
<feature type="transmembrane region" description="Helical" evidence="1">
    <location>
        <begin position="20"/>
        <end position="44"/>
    </location>
</feature>
<evidence type="ECO:0000313" key="3">
    <source>
        <dbReference type="Proteomes" id="UP001597145"/>
    </source>
</evidence>